<keyword evidence="8" id="KW-1185">Reference proteome</keyword>
<dbReference type="Proteomes" id="UP000738431">
    <property type="component" value="Chromosome"/>
</dbReference>
<keyword evidence="5" id="KW-0830">Ubiquinone</keyword>
<keyword evidence="4 5" id="KW-0472">Membrane</keyword>
<feature type="transmembrane region" description="Helical" evidence="5">
    <location>
        <begin position="53"/>
        <end position="75"/>
    </location>
</feature>
<evidence type="ECO:0000313" key="8">
    <source>
        <dbReference type="Proteomes" id="UP000738431"/>
    </source>
</evidence>
<dbReference type="InterPro" id="IPR018086">
    <property type="entry name" value="NADH_UbQ_OxRdtase_su1_CS"/>
</dbReference>
<dbReference type="RefSeq" id="WP_221030669.1">
    <property type="nucleotide sequence ID" value="NZ_CP139781.1"/>
</dbReference>
<dbReference type="Pfam" id="PF00146">
    <property type="entry name" value="NADHdh"/>
    <property type="match status" value="1"/>
</dbReference>
<name>A0ABZ1C524_9BACT</name>
<protein>
    <recommendedName>
        <fullName evidence="5">NADH-quinone oxidoreductase subunit H</fullName>
        <ecNumber evidence="5">7.1.1.-</ecNumber>
    </recommendedName>
    <alternativeName>
        <fullName evidence="5">NADH dehydrogenase I subunit H</fullName>
    </alternativeName>
    <alternativeName>
        <fullName evidence="5">NDH-1 subunit H</fullName>
    </alternativeName>
</protein>
<feature type="transmembrane region" description="Helical" evidence="5">
    <location>
        <begin position="12"/>
        <end position="32"/>
    </location>
</feature>
<reference evidence="7 8" key="1">
    <citation type="submission" date="2023-12" db="EMBL/GenBank/DDBJ databases">
        <title>Description of an unclassified Opitutus bacterium of Verrucomicrobiota.</title>
        <authorList>
            <person name="Zhang D.-F."/>
        </authorList>
    </citation>
    <scope>NUCLEOTIDE SEQUENCE [LARGE SCALE GENOMIC DNA]</scope>
    <source>
        <strain evidence="7 8">WL0086</strain>
    </source>
</reference>
<keyword evidence="2 5" id="KW-0812">Transmembrane</keyword>
<dbReference type="InterPro" id="IPR001694">
    <property type="entry name" value="NADH_UbQ_OxRdtase_su1/FPO"/>
</dbReference>
<keyword evidence="5" id="KW-1278">Translocase</keyword>
<comment type="subcellular location">
    <subcellularLocation>
        <location evidence="5 6">Cell membrane</location>
        <topology evidence="5 6">Multi-pass membrane protein</topology>
    </subcellularLocation>
    <subcellularLocation>
        <location evidence="1">Membrane</location>
        <topology evidence="1">Multi-pass membrane protein</topology>
    </subcellularLocation>
</comment>
<comment type="subunit">
    <text evidence="5">NDH-1 is composed of 14 different subunits. Subunits NuoA, H, J, K, L, M, N constitute the membrane sector of the complex.</text>
</comment>
<dbReference type="HAMAP" id="MF_01350">
    <property type="entry name" value="NDH1_NuoH"/>
    <property type="match status" value="1"/>
</dbReference>
<accession>A0ABZ1C524</accession>
<keyword evidence="5 6" id="KW-0520">NAD</keyword>
<dbReference type="PROSITE" id="PS00668">
    <property type="entry name" value="COMPLEX1_ND1_2"/>
    <property type="match status" value="1"/>
</dbReference>
<evidence type="ECO:0000256" key="6">
    <source>
        <dbReference type="RuleBase" id="RU000471"/>
    </source>
</evidence>
<evidence type="ECO:0000256" key="3">
    <source>
        <dbReference type="ARBA" id="ARBA00022989"/>
    </source>
</evidence>
<evidence type="ECO:0000256" key="1">
    <source>
        <dbReference type="ARBA" id="ARBA00004141"/>
    </source>
</evidence>
<dbReference type="EC" id="7.1.1.-" evidence="5"/>
<comment type="catalytic activity">
    <reaction evidence="5">
        <text>a quinone + NADH + 5 H(+)(in) = a quinol + NAD(+) + 4 H(+)(out)</text>
        <dbReference type="Rhea" id="RHEA:57888"/>
        <dbReference type="ChEBI" id="CHEBI:15378"/>
        <dbReference type="ChEBI" id="CHEBI:24646"/>
        <dbReference type="ChEBI" id="CHEBI:57540"/>
        <dbReference type="ChEBI" id="CHEBI:57945"/>
        <dbReference type="ChEBI" id="CHEBI:132124"/>
    </reaction>
</comment>
<feature type="transmembrane region" description="Helical" evidence="5">
    <location>
        <begin position="299"/>
        <end position="319"/>
    </location>
</feature>
<keyword evidence="3 5" id="KW-1133">Transmembrane helix</keyword>
<comment type="function">
    <text evidence="5">NDH-1 shuttles electrons from NADH, via FMN and iron-sulfur (Fe-S) centers, to quinones in the respiratory chain. The immediate electron acceptor for the enzyme in this species is believed to be ubiquinone. Couples the redox reaction to proton translocation (for every two electrons transferred, four hydrogen ions are translocated across the cytoplasmic membrane), and thus conserves the redox energy in a proton gradient. This subunit may bind ubiquinone.</text>
</comment>
<sequence>MSEFYFSLPLLLRLALQGVAVIAVLFPLAGACSMAERKVSAWIQGRPGPSRAIVPWLAWIPGIGFLQRLGVFHFTADGGKMFLKEDVIPGHVNKFYYYLAPLVAVVPALCTVVFVPFGAYWDAATAMMKPIILANTDIGILAVFAVSSLGVYSLILAGWASNSKYPFLGGVRASAQLISYELSMTLSILPVFLWVNVPGGEGTLSLFAVVEAQTQPGFFGGMWNIFLMPLSAFIFMVALFAETNRQPFDMPESEADLVGGFHTEYGELKWGLFFVAEYAHMFIGSGVFMILFCGGWNPLPWVSLADLLGWLGGFAPIFLNPVVSGLIAIGIFLAKLIFSIFVFMWVRWTLPRFRYDQVMKMGWQKLLPLSIGNLIFYAIAIAIIERS</sequence>
<evidence type="ECO:0000256" key="2">
    <source>
        <dbReference type="ARBA" id="ARBA00022692"/>
    </source>
</evidence>
<evidence type="ECO:0000313" key="7">
    <source>
        <dbReference type="EMBL" id="WRQ86834.1"/>
    </source>
</evidence>
<dbReference type="PANTHER" id="PTHR11432:SF3">
    <property type="entry name" value="NADH-UBIQUINONE OXIDOREDUCTASE CHAIN 1"/>
    <property type="match status" value="1"/>
</dbReference>
<feature type="transmembrane region" description="Helical" evidence="5">
    <location>
        <begin position="366"/>
        <end position="384"/>
    </location>
</feature>
<keyword evidence="5" id="KW-0874">Quinone</keyword>
<feature type="transmembrane region" description="Helical" evidence="5">
    <location>
        <begin position="218"/>
        <end position="241"/>
    </location>
</feature>
<feature type="transmembrane region" description="Helical" evidence="5">
    <location>
        <begin position="132"/>
        <end position="157"/>
    </location>
</feature>
<feature type="transmembrane region" description="Helical" evidence="5">
    <location>
        <begin position="325"/>
        <end position="346"/>
    </location>
</feature>
<keyword evidence="5" id="KW-1003">Cell membrane</keyword>
<feature type="transmembrane region" description="Helical" evidence="5">
    <location>
        <begin position="95"/>
        <end position="120"/>
    </location>
</feature>
<evidence type="ECO:0000256" key="5">
    <source>
        <dbReference type="HAMAP-Rule" id="MF_01350"/>
    </source>
</evidence>
<organism evidence="7 8">
    <name type="scientific">Actomonas aquatica</name>
    <dbReference type="NCBI Taxonomy" id="2866162"/>
    <lineage>
        <taxon>Bacteria</taxon>
        <taxon>Pseudomonadati</taxon>
        <taxon>Verrucomicrobiota</taxon>
        <taxon>Opitutia</taxon>
        <taxon>Opitutales</taxon>
        <taxon>Opitutaceae</taxon>
        <taxon>Actomonas</taxon>
    </lineage>
</organism>
<proteinExistence type="inferred from homology"/>
<dbReference type="PANTHER" id="PTHR11432">
    <property type="entry name" value="NADH DEHYDROGENASE SUBUNIT 1"/>
    <property type="match status" value="1"/>
</dbReference>
<feature type="transmembrane region" description="Helical" evidence="5">
    <location>
        <begin position="270"/>
        <end position="292"/>
    </location>
</feature>
<dbReference type="EMBL" id="CP139781">
    <property type="protein sequence ID" value="WRQ86834.1"/>
    <property type="molecule type" value="Genomic_DNA"/>
</dbReference>
<gene>
    <name evidence="5" type="primary">nuoH</name>
    <name evidence="7" type="ORF">K1X11_018640</name>
</gene>
<comment type="similarity">
    <text evidence="5 6">Belongs to the complex I subunit 1 family.</text>
</comment>
<evidence type="ECO:0000256" key="4">
    <source>
        <dbReference type="ARBA" id="ARBA00023136"/>
    </source>
</evidence>